<dbReference type="Gene3D" id="3.40.50.720">
    <property type="entry name" value="NAD(P)-binding Rossmann-like Domain"/>
    <property type="match status" value="1"/>
</dbReference>
<dbReference type="GO" id="GO:0016491">
    <property type="term" value="F:oxidoreductase activity"/>
    <property type="evidence" value="ECO:0007669"/>
    <property type="project" value="UniProtKB-KW"/>
</dbReference>
<dbReference type="InterPro" id="IPR002347">
    <property type="entry name" value="SDR_fam"/>
</dbReference>
<gene>
    <name evidence="3" type="ORF">E1181_25920</name>
</gene>
<proteinExistence type="inferred from homology"/>
<organism evidence="3 4">
    <name type="scientific">Saccharopolyspora terrae</name>
    <dbReference type="NCBI Taxonomy" id="2530384"/>
    <lineage>
        <taxon>Bacteria</taxon>
        <taxon>Bacillati</taxon>
        <taxon>Actinomycetota</taxon>
        <taxon>Actinomycetes</taxon>
        <taxon>Pseudonocardiales</taxon>
        <taxon>Pseudonocardiaceae</taxon>
        <taxon>Saccharopolyspora</taxon>
    </lineage>
</organism>
<dbReference type="Proteomes" id="UP000295674">
    <property type="component" value="Unassembled WGS sequence"/>
</dbReference>
<evidence type="ECO:0000256" key="1">
    <source>
        <dbReference type="ARBA" id="ARBA00006484"/>
    </source>
</evidence>
<dbReference type="PANTHER" id="PTHR43477:SF1">
    <property type="entry name" value="DIHYDROANTICAPSIN 7-DEHYDROGENASE"/>
    <property type="match status" value="1"/>
</dbReference>
<keyword evidence="4" id="KW-1185">Reference proteome</keyword>
<keyword evidence="2" id="KW-0560">Oxidoreductase</keyword>
<dbReference type="FunFam" id="3.40.50.720:FF:000084">
    <property type="entry name" value="Short-chain dehydrogenase reductase"/>
    <property type="match status" value="1"/>
</dbReference>
<evidence type="ECO:0000256" key="2">
    <source>
        <dbReference type="ARBA" id="ARBA00023002"/>
    </source>
</evidence>
<dbReference type="InterPro" id="IPR020904">
    <property type="entry name" value="Sc_DH/Rdtase_CS"/>
</dbReference>
<dbReference type="Pfam" id="PF13561">
    <property type="entry name" value="adh_short_C2"/>
    <property type="match status" value="1"/>
</dbReference>
<dbReference type="CDD" id="cd05233">
    <property type="entry name" value="SDR_c"/>
    <property type="match status" value="1"/>
</dbReference>
<dbReference type="PRINTS" id="PR00081">
    <property type="entry name" value="GDHRDH"/>
</dbReference>
<sequence>MTDTREGKTMSSEIAVVTGAGSGIGYATAQALAADGFRVLAIDIDAEGAQRAARSVRDRGGESIAAACDVRDAASFAAALEESRQRWSAPPTLLANVAGIGVAATVTETDPNDWDRVLGVNLTALFHTCRAVLPSMVEAGSGVIVNVASVSGLVGVRNRAAYCASKAGVIGLTRSIAADYAHLGIRANAICPGTVASEWIDKILSHSPDPEAARRQMEDRQLDGRMGTPEEIANGIAFLAGARFANGSAFVMDGGMTAV</sequence>
<dbReference type="OrthoDB" id="286404at2"/>
<dbReference type="InterPro" id="IPR036291">
    <property type="entry name" value="NAD(P)-bd_dom_sf"/>
</dbReference>
<dbReference type="SUPFAM" id="SSF51735">
    <property type="entry name" value="NAD(P)-binding Rossmann-fold domains"/>
    <property type="match status" value="1"/>
</dbReference>
<dbReference type="EMBL" id="SMKS01000066">
    <property type="protein sequence ID" value="TDD01144.1"/>
    <property type="molecule type" value="Genomic_DNA"/>
</dbReference>
<dbReference type="PROSITE" id="PS00061">
    <property type="entry name" value="ADH_SHORT"/>
    <property type="match status" value="1"/>
</dbReference>
<evidence type="ECO:0000313" key="4">
    <source>
        <dbReference type="Proteomes" id="UP000295674"/>
    </source>
</evidence>
<name>A0A4R4VG74_9PSEU</name>
<dbReference type="AlphaFoldDB" id="A0A4R4VG74"/>
<dbReference type="InterPro" id="IPR051122">
    <property type="entry name" value="SDR_DHRS6-like"/>
</dbReference>
<accession>A0A4R4VG74</accession>
<evidence type="ECO:0000313" key="3">
    <source>
        <dbReference type="EMBL" id="TDD01144.1"/>
    </source>
</evidence>
<protein>
    <submittedName>
        <fullName evidence="3">SDR family oxidoreductase</fullName>
    </submittedName>
</protein>
<dbReference type="PRINTS" id="PR00080">
    <property type="entry name" value="SDRFAMILY"/>
</dbReference>
<comment type="caution">
    <text evidence="3">The sequence shown here is derived from an EMBL/GenBank/DDBJ whole genome shotgun (WGS) entry which is preliminary data.</text>
</comment>
<dbReference type="PANTHER" id="PTHR43477">
    <property type="entry name" value="DIHYDROANTICAPSIN 7-DEHYDROGENASE"/>
    <property type="match status" value="1"/>
</dbReference>
<comment type="similarity">
    <text evidence="1">Belongs to the short-chain dehydrogenases/reductases (SDR) family.</text>
</comment>
<reference evidence="3 4" key="1">
    <citation type="submission" date="2019-03" db="EMBL/GenBank/DDBJ databases">
        <title>Draft genome sequences of novel Actinobacteria.</title>
        <authorList>
            <person name="Sahin N."/>
            <person name="Ay H."/>
            <person name="Saygin H."/>
        </authorList>
    </citation>
    <scope>NUCLEOTIDE SEQUENCE [LARGE SCALE GENOMIC DNA]</scope>
    <source>
        <strain evidence="3 4">16K309</strain>
    </source>
</reference>